<evidence type="ECO:0000256" key="2">
    <source>
        <dbReference type="ARBA" id="ARBA00023002"/>
    </source>
</evidence>
<feature type="domain" description="NADH:flavin oxidoreductase/NADH oxidase N-terminal" evidence="3">
    <location>
        <begin position="14"/>
        <end position="334"/>
    </location>
</feature>
<keyword evidence="5" id="KW-1185">Reference proteome</keyword>
<evidence type="ECO:0000259" key="3">
    <source>
        <dbReference type="Pfam" id="PF00724"/>
    </source>
</evidence>
<dbReference type="PANTHER" id="PTHR43656">
    <property type="entry name" value="BINDING OXIDOREDUCTASE, PUTATIVE (AFU_ORTHOLOGUE AFUA_2G08260)-RELATED"/>
    <property type="match status" value="1"/>
</dbReference>
<dbReference type="CDD" id="cd04733">
    <property type="entry name" value="OYE_like_2_FMN"/>
    <property type="match status" value="1"/>
</dbReference>
<dbReference type="EMBL" id="CP034562">
    <property type="protein sequence ID" value="AZQ60770.1"/>
    <property type="molecule type" value="Genomic_DNA"/>
</dbReference>
<dbReference type="InterPro" id="IPR013785">
    <property type="entry name" value="Aldolase_TIM"/>
</dbReference>
<dbReference type="InterPro" id="IPR051799">
    <property type="entry name" value="NADH_flavin_oxidoreductase"/>
</dbReference>
<dbReference type="Pfam" id="PF00724">
    <property type="entry name" value="Oxidored_FMN"/>
    <property type="match status" value="1"/>
</dbReference>
<gene>
    <name evidence="4" type="ORF">EI427_00650</name>
</gene>
<reference evidence="4 5" key="1">
    <citation type="submission" date="2018-12" db="EMBL/GenBank/DDBJ databases">
        <title>Flammeovirga pectinis sp. nov., isolated from the gut of the Korean scallop, Patinopecten yessoensis.</title>
        <authorList>
            <person name="Bae J.-W."/>
            <person name="Jeong Y.-S."/>
            <person name="Kang W."/>
        </authorList>
    </citation>
    <scope>NUCLEOTIDE SEQUENCE [LARGE SCALE GENOMIC DNA]</scope>
    <source>
        <strain evidence="4 5">L12M1</strain>
    </source>
</reference>
<dbReference type="GO" id="GO:0016491">
    <property type="term" value="F:oxidoreductase activity"/>
    <property type="evidence" value="ECO:0007669"/>
    <property type="project" value="UniProtKB-KW"/>
</dbReference>
<sequence length="401" mass="44507">MNILNNEMVLPNGTILSNRIAKSAMSENLSTKEHSPTPVLIEAYKKWAQSGAGLLISGNIMIDSKAIGEPRNVVVENRNNFELLQEWAKSVEGTKSQLWAQINHPGRQAMEQINSELKAPSAVPLKSGGRKDISKKLPIALDENEILAIIEAFGNTSIILKDAGFSGVQIHGAHGYLVSQFLSPDANVRTDKWGGSLENRARFVIEVYRNIRAKVGSDFPIGIKLNSADFQKGGFTEEESMEVVKLLSKEGIDLIEISGGTYEAPAMMGKQKKSTIKREVYFMDYIQKARKITTTPLMLTGGFRTTAVMKEAISSNQLDIIGIARPFAVYPTIGHEIMNESRTSFTTDIKKTGVKAIDGAMNIIWYESQIKRLGQGKLPKPDLNPWGVFLKYFWLILEKKF</sequence>
<dbReference type="Proteomes" id="UP000267268">
    <property type="component" value="Chromosome 1"/>
</dbReference>
<dbReference type="RefSeq" id="WP_126610717.1">
    <property type="nucleotide sequence ID" value="NZ_CP034562.1"/>
</dbReference>
<keyword evidence="1" id="KW-0285">Flavoprotein</keyword>
<dbReference type="Gene3D" id="3.20.20.70">
    <property type="entry name" value="Aldolase class I"/>
    <property type="match status" value="1"/>
</dbReference>
<dbReference type="OrthoDB" id="9772736at2"/>
<evidence type="ECO:0000313" key="4">
    <source>
        <dbReference type="EMBL" id="AZQ60770.1"/>
    </source>
</evidence>
<dbReference type="PANTHER" id="PTHR43656:SF2">
    <property type="entry name" value="BINDING OXIDOREDUCTASE, PUTATIVE (AFU_ORTHOLOGUE AFUA_2G08260)-RELATED"/>
    <property type="match status" value="1"/>
</dbReference>
<evidence type="ECO:0000256" key="1">
    <source>
        <dbReference type="ARBA" id="ARBA00022630"/>
    </source>
</evidence>
<dbReference type="AlphaFoldDB" id="A0A3Q9FL70"/>
<protein>
    <submittedName>
        <fullName evidence="4">NADH:flavin oxidoreductase/NADH oxidase family protein</fullName>
    </submittedName>
</protein>
<name>A0A3Q9FL70_9BACT</name>
<dbReference type="InterPro" id="IPR001155">
    <property type="entry name" value="OxRdtase_FMN_N"/>
</dbReference>
<organism evidence="4 5">
    <name type="scientific">Flammeovirga pectinis</name>
    <dbReference type="NCBI Taxonomy" id="2494373"/>
    <lineage>
        <taxon>Bacteria</taxon>
        <taxon>Pseudomonadati</taxon>
        <taxon>Bacteroidota</taxon>
        <taxon>Cytophagia</taxon>
        <taxon>Cytophagales</taxon>
        <taxon>Flammeovirgaceae</taxon>
        <taxon>Flammeovirga</taxon>
    </lineage>
</organism>
<proteinExistence type="predicted"/>
<evidence type="ECO:0000313" key="5">
    <source>
        <dbReference type="Proteomes" id="UP000267268"/>
    </source>
</evidence>
<dbReference type="GO" id="GO:0010181">
    <property type="term" value="F:FMN binding"/>
    <property type="evidence" value="ECO:0007669"/>
    <property type="project" value="InterPro"/>
</dbReference>
<accession>A0A3Q9FL70</accession>
<dbReference type="KEGG" id="fll:EI427_00650"/>
<keyword evidence="2" id="KW-0560">Oxidoreductase</keyword>
<dbReference type="SUPFAM" id="SSF51395">
    <property type="entry name" value="FMN-linked oxidoreductases"/>
    <property type="match status" value="1"/>
</dbReference>